<dbReference type="SUPFAM" id="SSF55729">
    <property type="entry name" value="Acyl-CoA N-acyltransferases (Nat)"/>
    <property type="match status" value="1"/>
</dbReference>
<reference evidence="3 4" key="1">
    <citation type="submission" date="2018-03" db="EMBL/GenBank/DDBJ databases">
        <title>Genomic Encyclopedia of Archaeal and Bacterial Type Strains, Phase II (KMG-II): from individual species to whole genera.</title>
        <authorList>
            <person name="Goeker M."/>
        </authorList>
    </citation>
    <scope>NUCLEOTIDE SEQUENCE [LARGE SCALE GENOMIC DNA]</scope>
    <source>
        <strain evidence="3 4">DSM 100346</strain>
    </source>
</reference>
<dbReference type="Proteomes" id="UP000245880">
    <property type="component" value="Unassembled WGS sequence"/>
</dbReference>
<sequence length="353" mass="40663">MIEFDSTQNDTFESTDFVLSKMRPQDGDLYHSLCTDEDVMRYVTGKALNRQESEAMFQSFMEENAMPPPFGRYFVMLKETGELIGSAKLEEFDGATEIGYRLQQQFWGRGLATKLAHTLLEYARKKTKGRPVIAFVNSENLASIRVLQKVGMQQIEAYEYPDELRLKYMYQPKSIWTMKTFLFIIFGLIGAVVIAAIIMPKDYSVERSVIVNRPKSQVFDYLRTLENQEQWSVWSKMDPKMEKGYVGMPGTVGSTYHWDSKEKEVGAGEQEIKKVQEGERIDFELRFHRPFESTSQAYLLTEGIDSTHTKVVWGFNGSMPIPMNVIMPFMDIQNAIGKDFDQGLNNLKDILEQ</sequence>
<keyword evidence="1" id="KW-0812">Transmembrane</keyword>
<keyword evidence="1" id="KW-1133">Transmembrane helix</keyword>
<keyword evidence="1" id="KW-0472">Membrane</keyword>
<dbReference type="CDD" id="cd07818">
    <property type="entry name" value="SRPBCC_1"/>
    <property type="match status" value="1"/>
</dbReference>
<dbReference type="InterPro" id="IPR000182">
    <property type="entry name" value="GNAT_dom"/>
</dbReference>
<evidence type="ECO:0000256" key="1">
    <source>
        <dbReference type="SAM" id="Phobius"/>
    </source>
</evidence>
<dbReference type="InterPro" id="IPR023393">
    <property type="entry name" value="START-like_dom_sf"/>
</dbReference>
<accession>A0A316AP08</accession>
<dbReference type="RefSeq" id="WP_211319979.1">
    <property type="nucleotide sequence ID" value="NZ_QGDT01000002.1"/>
</dbReference>
<dbReference type="Gene3D" id="3.30.530.20">
    <property type="match status" value="1"/>
</dbReference>
<keyword evidence="4" id="KW-1185">Reference proteome</keyword>
<dbReference type="CDD" id="cd04301">
    <property type="entry name" value="NAT_SF"/>
    <property type="match status" value="1"/>
</dbReference>
<feature type="domain" description="N-acetyltransferase" evidence="2">
    <location>
        <begin position="17"/>
        <end position="171"/>
    </location>
</feature>
<dbReference type="PANTHER" id="PTHR43792">
    <property type="entry name" value="GNAT FAMILY, PUTATIVE (AFU_ORTHOLOGUE AFUA_3G00765)-RELATED-RELATED"/>
    <property type="match status" value="1"/>
</dbReference>
<dbReference type="Pfam" id="PF13302">
    <property type="entry name" value="Acetyltransf_3"/>
    <property type="match status" value="1"/>
</dbReference>
<gene>
    <name evidence="3" type="ORF">CLV98_102266</name>
</gene>
<evidence type="ECO:0000259" key="2">
    <source>
        <dbReference type="PROSITE" id="PS51186"/>
    </source>
</evidence>
<protein>
    <submittedName>
        <fullName evidence="3">RimJ/RimL family protein N-acetyltransferase</fullName>
    </submittedName>
</protein>
<keyword evidence="3" id="KW-0808">Transferase</keyword>
<dbReference type="PANTHER" id="PTHR43792:SF13">
    <property type="entry name" value="ACETYLTRANSFERASE"/>
    <property type="match status" value="1"/>
</dbReference>
<feature type="transmembrane region" description="Helical" evidence="1">
    <location>
        <begin position="175"/>
        <end position="199"/>
    </location>
</feature>
<organism evidence="3 4">
    <name type="scientific">Dyadobacter jejuensis</name>
    <dbReference type="NCBI Taxonomy" id="1082580"/>
    <lineage>
        <taxon>Bacteria</taxon>
        <taxon>Pseudomonadati</taxon>
        <taxon>Bacteroidota</taxon>
        <taxon>Cytophagia</taxon>
        <taxon>Cytophagales</taxon>
        <taxon>Spirosomataceae</taxon>
        <taxon>Dyadobacter</taxon>
    </lineage>
</organism>
<evidence type="ECO:0000313" key="4">
    <source>
        <dbReference type="Proteomes" id="UP000245880"/>
    </source>
</evidence>
<evidence type="ECO:0000313" key="3">
    <source>
        <dbReference type="EMBL" id="PWJ59433.1"/>
    </source>
</evidence>
<comment type="caution">
    <text evidence="3">The sequence shown here is derived from an EMBL/GenBank/DDBJ whole genome shotgun (WGS) entry which is preliminary data.</text>
</comment>
<dbReference type="GO" id="GO:0016747">
    <property type="term" value="F:acyltransferase activity, transferring groups other than amino-acyl groups"/>
    <property type="evidence" value="ECO:0007669"/>
    <property type="project" value="InterPro"/>
</dbReference>
<proteinExistence type="predicted"/>
<dbReference type="SUPFAM" id="SSF55961">
    <property type="entry name" value="Bet v1-like"/>
    <property type="match status" value="1"/>
</dbReference>
<dbReference type="PROSITE" id="PS51186">
    <property type="entry name" value="GNAT"/>
    <property type="match status" value="1"/>
</dbReference>
<dbReference type="InterPro" id="IPR016181">
    <property type="entry name" value="Acyl_CoA_acyltransferase"/>
</dbReference>
<dbReference type="InterPro" id="IPR051531">
    <property type="entry name" value="N-acetyltransferase"/>
</dbReference>
<dbReference type="EMBL" id="QGDT01000002">
    <property type="protein sequence ID" value="PWJ59433.1"/>
    <property type="molecule type" value="Genomic_DNA"/>
</dbReference>
<dbReference type="InterPro" id="IPR019587">
    <property type="entry name" value="Polyketide_cyclase/dehydratase"/>
</dbReference>
<name>A0A316AP08_9BACT</name>
<dbReference type="Gene3D" id="3.40.630.30">
    <property type="match status" value="1"/>
</dbReference>
<dbReference type="AlphaFoldDB" id="A0A316AP08"/>
<dbReference type="Pfam" id="PF10604">
    <property type="entry name" value="Polyketide_cyc2"/>
    <property type="match status" value="1"/>
</dbReference>